<evidence type="ECO:0000256" key="2">
    <source>
        <dbReference type="RuleBase" id="RU003690"/>
    </source>
</evidence>
<sequence>MAKYNIEPLVTLSHYEMPLNLAREYNGWTNRKIIGFYENYVRTVFKRYKDKVKYWLTFNEVNSVLHAPFMLGGIATPMEGLSKQELYQAVHHELVGSASITKIGHEIKPEFKIGCMVLAMPAYGMTATPLDQLAVPEFENQNYLFSDIHARGKYPNYIKYYFKDNGIEIQFSPGDDEILKNTVNFISFSYAMSEATAHNPEDYKVVKGNILGGVENPYLEKSEWGWAIDPIGLRLVLDDFYDRYQLPLFIVENGPDGPTVEDDYRMITFKNT</sequence>
<dbReference type="GO" id="GO:0005829">
    <property type="term" value="C:cytosol"/>
    <property type="evidence" value="ECO:0007669"/>
    <property type="project" value="TreeGrafter"/>
</dbReference>
<evidence type="ECO:0000313" key="4">
    <source>
        <dbReference type="Proteomes" id="UP000024559"/>
    </source>
</evidence>
<dbReference type="PANTHER" id="PTHR10353">
    <property type="entry name" value="GLYCOSYL HYDROLASE"/>
    <property type="match status" value="1"/>
</dbReference>
<name>A0A0E2Q3T9_STRTR</name>
<dbReference type="GO" id="GO:0008422">
    <property type="term" value="F:beta-glucosidase activity"/>
    <property type="evidence" value="ECO:0007669"/>
    <property type="project" value="TreeGrafter"/>
</dbReference>
<evidence type="ECO:0000256" key="1">
    <source>
        <dbReference type="ARBA" id="ARBA00023295"/>
    </source>
</evidence>
<dbReference type="Gene3D" id="3.20.20.80">
    <property type="entry name" value="Glycosidases"/>
    <property type="match status" value="1"/>
</dbReference>
<dbReference type="InterPro" id="IPR001360">
    <property type="entry name" value="Glyco_hydro_1"/>
</dbReference>
<reference evidence="4" key="1">
    <citation type="submission" date="2013-12" db="EMBL/GenBank/DDBJ databases">
        <title>Genome sequences of Streptococcus thermophilus strains MTH17CL396 and M17PTZA496 isolated from Fontina cheese in Valle d'Aosta region (Italy).</title>
        <authorList>
            <person name="Treu L."/>
            <person name="Giacomini A."/>
            <person name="Corich V."/>
            <person name="Vendramin V."/>
            <person name="Bovo B."/>
        </authorList>
    </citation>
    <scope>NUCLEOTIDE SEQUENCE [LARGE SCALE GENOMIC DNA]</scope>
    <source>
        <strain evidence="4">M17PTZA496</strain>
    </source>
</reference>
<dbReference type="AlphaFoldDB" id="A0A0E2Q3T9"/>
<accession>A0A0E2Q3T9</accession>
<comment type="caution">
    <text evidence="3">The sequence shown here is derived from an EMBL/GenBank/DDBJ whole genome shotgun (WGS) entry which is preliminary data.</text>
</comment>
<dbReference type="InterPro" id="IPR017853">
    <property type="entry name" value="GH"/>
</dbReference>
<dbReference type="Pfam" id="PF00232">
    <property type="entry name" value="Glyco_hydro_1"/>
    <property type="match status" value="1"/>
</dbReference>
<dbReference type="PANTHER" id="PTHR10353:SF122">
    <property type="entry name" value="6-PHOSPHO-BETA-GLUCOSIDASE ASCB-RELATED"/>
    <property type="match status" value="1"/>
</dbReference>
<evidence type="ECO:0000313" key="3">
    <source>
        <dbReference type="EMBL" id="ETW89586.1"/>
    </source>
</evidence>
<dbReference type="SUPFAM" id="SSF51445">
    <property type="entry name" value="(Trans)glycosidases"/>
    <property type="match status" value="1"/>
</dbReference>
<dbReference type="PATRIC" id="fig|1433289.7.peg.1239"/>
<keyword evidence="1" id="KW-0378">Hydrolase</keyword>
<dbReference type="EMBL" id="AZJT01000046">
    <property type="protein sequence ID" value="ETW89586.1"/>
    <property type="molecule type" value="Genomic_DNA"/>
</dbReference>
<comment type="similarity">
    <text evidence="2">Belongs to the glycosyl hydrolase 1 family.</text>
</comment>
<keyword evidence="1" id="KW-0326">Glycosidase</keyword>
<dbReference type="GO" id="GO:0016052">
    <property type="term" value="P:carbohydrate catabolic process"/>
    <property type="evidence" value="ECO:0007669"/>
    <property type="project" value="TreeGrafter"/>
</dbReference>
<dbReference type="Proteomes" id="UP000024559">
    <property type="component" value="Chromosome"/>
</dbReference>
<dbReference type="HOGENOM" id="CLU_001859_0_0_9"/>
<organism evidence="3 4">
    <name type="scientific">Streptococcus thermophilus M17PTZA496</name>
    <dbReference type="NCBI Taxonomy" id="1433289"/>
    <lineage>
        <taxon>Bacteria</taxon>
        <taxon>Bacillati</taxon>
        <taxon>Bacillota</taxon>
        <taxon>Bacilli</taxon>
        <taxon>Lactobacillales</taxon>
        <taxon>Streptococcaceae</taxon>
        <taxon>Streptococcus</taxon>
    </lineage>
</organism>
<proteinExistence type="inferred from homology"/>
<gene>
    <name evidence="3" type="ORF">X841_06045</name>
</gene>
<protein>
    <submittedName>
        <fullName evidence="3">6-phospho-beta-glucosidase</fullName>
    </submittedName>
</protein>